<keyword evidence="5" id="KW-0539">Nucleus</keyword>
<feature type="repeat" description="WD" evidence="7">
    <location>
        <begin position="103"/>
        <end position="135"/>
    </location>
</feature>
<dbReference type="Gene3D" id="2.130.10.10">
    <property type="entry name" value="YVTN repeat-like/Quinoprotein amine dehydrogenase"/>
    <property type="match status" value="2"/>
</dbReference>
<evidence type="ECO:0000313" key="10">
    <source>
        <dbReference type="EMBL" id="CAG8507701.1"/>
    </source>
</evidence>
<evidence type="ECO:0000256" key="4">
    <source>
        <dbReference type="ARBA" id="ARBA00022737"/>
    </source>
</evidence>
<feature type="compositionally biased region" description="Basic residues" evidence="8">
    <location>
        <begin position="429"/>
        <end position="438"/>
    </location>
</feature>
<name>A0A9N8ZV06_9GLOM</name>
<dbReference type="SMART" id="SM00320">
    <property type="entry name" value="WD40"/>
    <property type="match status" value="5"/>
</dbReference>
<dbReference type="CDD" id="cd00200">
    <property type="entry name" value="WD40"/>
    <property type="match status" value="1"/>
</dbReference>
<feature type="domain" description="Sof1-like protein" evidence="9">
    <location>
        <begin position="347"/>
        <end position="433"/>
    </location>
</feature>
<dbReference type="PROSITE" id="PS50082">
    <property type="entry name" value="WD_REPEATS_2"/>
    <property type="match status" value="3"/>
</dbReference>
<accession>A0A9N8ZV06</accession>
<evidence type="ECO:0000256" key="5">
    <source>
        <dbReference type="ARBA" id="ARBA00023242"/>
    </source>
</evidence>
<dbReference type="Pfam" id="PF04158">
    <property type="entry name" value="Sof1"/>
    <property type="match status" value="1"/>
</dbReference>
<evidence type="ECO:0000256" key="1">
    <source>
        <dbReference type="ARBA" id="ARBA00004604"/>
    </source>
</evidence>
<comment type="subcellular location">
    <subcellularLocation>
        <location evidence="1">Nucleus</location>
        <location evidence="1">Nucleolus</location>
    </subcellularLocation>
</comment>
<feature type="repeat" description="WD" evidence="7">
    <location>
        <begin position="271"/>
        <end position="312"/>
    </location>
</feature>
<organism evidence="10 11">
    <name type="scientific">Paraglomus brasilianum</name>
    <dbReference type="NCBI Taxonomy" id="144538"/>
    <lineage>
        <taxon>Eukaryota</taxon>
        <taxon>Fungi</taxon>
        <taxon>Fungi incertae sedis</taxon>
        <taxon>Mucoromycota</taxon>
        <taxon>Glomeromycotina</taxon>
        <taxon>Glomeromycetes</taxon>
        <taxon>Paraglomerales</taxon>
        <taxon>Paraglomeraceae</taxon>
        <taxon>Paraglomus</taxon>
    </lineage>
</organism>
<keyword evidence="4" id="KW-0677">Repeat</keyword>
<evidence type="ECO:0000256" key="6">
    <source>
        <dbReference type="ARBA" id="ARBA00023274"/>
    </source>
</evidence>
<evidence type="ECO:0000256" key="2">
    <source>
        <dbReference type="ARBA" id="ARBA00005649"/>
    </source>
</evidence>
<proteinExistence type="inferred from homology"/>
<dbReference type="InterPro" id="IPR036322">
    <property type="entry name" value="WD40_repeat_dom_sf"/>
</dbReference>
<dbReference type="InterPro" id="IPR051733">
    <property type="entry name" value="WD_repeat_DCAF13/WDSOF1"/>
</dbReference>
<dbReference type="FunFam" id="2.130.10.10:FF:000132">
    <property type="entry name" value="DDB1- and CUL4-associated factor 13"/>
    <property type="match status" value="1"/>
</dbReference>
<gene>
    <name evidence="10" type="ORF">PBRASI_LOCUS2945</name>
</gene>
<evidence type="ECO:0000256" key="7">
    <source>
        <dbReference type="PROSITE-ProRule" id="PRU00221"/>
    </source>
</evidence>
<reference evidence="10" key="1">
    <citation type="submission" date="2021-06" db="EMBL/GenBank/DDBJ databases">
        <authorList>
            <person name="Kallberg Y."/>
            <person name="Tangrot J."/>
            <person name="Rosling A."/>
        </authorList>
    </citation>
    <scope>NUCLEOTIDE SEQUENCE</scope>
    <source>
        <strain evidence="10">BR232B</strain>
    </source>
</reference>
<dbReference type="EMBL" id="CAJVPI010000247">
    <property type="protein sequence ID" value="CAG8507701.1"/>
    <property type="molecule type" value="Genomic_DNA"/>
</dbReference>
<evidence type="ECO:0000256" key="8">
    <source>
        <dbReference type="SAM" id="MobiDB-lite"/>
    </source>
</evidence>
<sequence>MVRYALKVKVLTRKPEEYIREKSSDLHRIRRNYDPVLHPLEKAREYTRALNAVKLERMFAKPFVGALNGHNDGVYCMAKNPRKITSLISGSGDGADRTTVWSVQGHKGTVKGVCCGPAGNVFLSCGLDKTVKVWNPDVSTEPANTYLGKFAYSAIDHHRSDPIFATSSTQIEIWDESRSQPINTFSWSADTINTVRFNQTEKSILAGCGNDRSIILYDLRTGSPLAKMLMEMKTNAISWNPMEAFNFTTANEDQNCYTFDMRKMNVALNIFKDHVSAVLDVDYSPTGEEIVTGAYDRTLRIFRSREGHSRDVYHTKRMQRIFCVKYSVDSKFVLSGSDDGNVRLWKAKASEKLGAKSYRERAYLEYSEQLKARYKDLPEIRRIARHRHIPKEIKSMQQKKQIMLSAQKRKEENLRKHSKEGTVPYQAERKKKIIGVAK</sequence>
<comment type="caution">
    <text evidence="10">The sequence shown here is derived from an EMBL/GenBank/DDBJ whole genome shotgun (WGS) entry which is preliminary data.</text>
</comment>
<dbReference type="OrthoDB" id="10249065at2759"/>
<dbReference type="PANTHER" id="PTHR22851:SF0">
    <property type="entry name" value="DDB1- AND CUL4-ASSOCIATED FACTOR 13"/>
    <property type="match status" value="1"/>
</dbReference>
<dbReference type="GO" id="GO:0032040">
    <property type="term" value="C:small-subunit processome"/>
    <property type="evidence" value="ECO:0007669"/>
    <property type="project" value="TreeGrafter"/>
</dbReference>
<evidence type="ECO:0000256" key="3">
    <source>
        <dbReference type="ARBA" id="ARBA00022574"/>
    </source>
</evidence>
<dbReference type="GO" id="GO:0000462">
    <property type="term" value="P:maturation of SSU-rRNA from tricistronic rRNA transcript (SSU-rRNA, 5.8S rRNA, LSU-rRNA)"/>
    <property type="evidence" value="ECO:0007669"/>
    <property type="project" value="TreeGrafter"/>
</dbReference>
<dbReference type="InterPro" id="IPR001680">
    <property type="entry name" value="WD40_rpt"/>
</dbReference>
<evidence type="ECO:0000259" key="9">
    <source>
        <dbReference type="Pfam" id="PF04158"/>
    </source>
</evidence>
<comment type="similarity">
    <text evidence="2">Belongs to the WD repeat DCAF13/WDSOF1 family.</text>
</comment>
<dbReference type="AlphaFoldDB" id="A0A9N8ZV06"/>
<dbReference type="Proteomes" id="UP000789739">
    <property type="component" value="Unassembled WGS sequence"/>
</dbReference>
<dbReference type="PROSITE" id="PS50294">
    <property type="entry name" value="WD_REPEATS_REGION"/>
    <property type="match status" value="3"/>
</dbReference>
<feature type="repeat" description="WD" evidence="7">
    <location>
        <begin position="314"/>
        <end position="355"/>
    </location>
</feature>
<feature type="region of interest" description="Disordered" evidence="8">
    <location>
        <begin position="409"/>
        <end position="438"/>
    </location>
</feature>
<dbReference type="PANTHER" id="PTHR22851">
    <property type="entry name" value="U3 SMALL NUCLEOLAR RNA U3 SNORNA ASSOCIATED PROTEIN"/>
    <property type="match status" value="1"/>
</dbReference>
<protein>
    <submittedName>
        <fullName evidence="10">2500_t:CDS:1</fullName>
    </submittedName>
</protein>
<keyword evidence="11" id="KW-1185">Reference proteome</keyword>
<dbReference type="SUPFAM" id="SSF50978">
    <property type="entry name" value="WD40 repeat-like"/>
    <property type="match status" value="1"/>
</dbReference>
<keyword evidence="3 7" id="KW-0853">WD repeat</keyword>
<dbReference type="InterPro" id="IPR007287">
    <property type="entry name" value="Sof1"/>
</dbReference>
<keyword evidence="6" id="KW-0687">Ribonucleoprotein</keyword>
<dbReference type="Pfam" id="PF00400">
    <property type="entry name" value="WD40"/>
    <property type="match status" value="5"/>
</dbReference>
<dbReference type="InterPro" id="IPR015943">
    <property type="entry name" value="WD40/YVTN_repeat-like_dom_sf"/>
</dbReference>
<evidence type="ECO:0000313" key="11">
    <source>
        <dbReference type="Proteomes" id="UP000789739"/>
    </source>
</evidence>